<feature type="domain" description="Bacterial Ig-like" evidence="1">
    <location>
        <begin position="54"/>
        <end position="161"/>
    </location>
</feature>
<dbReference type="Pfam" id="PF20251">
    <property type="entry name" value="Big_14"/>
    <property type="match status" value="1"/>
</dbReference>
<accession>A0ABS5X295</accession>
<keyword evidence="3" id="KW-1185">Reference proteome</keyword>
<evidence type="ECO:0000313" key="3">
    <source>
        <dbReference type="Proteomes" id="UP001196342"/>
    </source>
</evidence>
<dbReference type="EMBL" id="JAFBJK010000002">
    <property type="protein sequence ID" value="MBT8725638.1"/>
    <property type="molecule type" value="Genomic_DNA"/>
</dbReference>
<name>A0ABS5X295_BACUN</name>
<gene>
    <name evidence="2" type="ORF">JQN06_05540</name>
</gene>
<comment type="caution">
    <text evidence="2">The sequence shown here is derived from an EMBL/GenBank/DDBJ whole genome shotgun (WGS) entry which is preliminary data.</text>
</comment>
<evidence type="ECO:0000313" key="2">
    <source>
        <dbReference type="EMBL" id="MBT8725638.1"/>
    </source>
</evidence>
<sequence length="164" mass="18898">MKYGILYLICFVIVGCTNAKKQIAENNSSSKTLLWGGCNLVRTDTLKGDSLGTEIFMKTLHNSYPLTVQNVTAIVANPTDIPLEFGRSWNLQKWNGYGWLNAETKADFWWTDELIVLLNGQHKCHYFEFPIGSLYKLAKGKYRITKLFWHNNQELNLTAEFRIQ</sequence>
<reference evidence="2 3" key="1">
    <citation type="submission" date="2020-12" db="EMBL/GenBank/DDBJ databases">
        <title>Microorganisms.</title>
        <authorList>
            <person name="Matos J."/>
            <person name="Faleiro L."/>
            <person name="Duarte I."/>
        </authorList>
    </citation>
    <scope>NUCLEOTIDE SEQUENCE [LARGE SCALE GENOMIC DNA]</scope>
    <source>
        <strain evidence="2 3">PtFD3Pch2</strain>
    </source>
</reference>
<organism evidence="2 3">
    <name type="scientific">Bacteroides uniformis</name>
    <dbReference type="NCBI Taxonomy" id="820"/>
    <lineage>
        <taxon>Bacteria</taxon>
        <taxon>Pseudomonadati</taxon>
        <taxon>Bacteroidota</taxon>
        <taxon>Bacteroidia</taxon>
        <taxon>Bacteroidales</taxon>
        <taxon>Bacteroidaceae</taxon>
        <taxon>Bacteroides</taxon>
    </lineage>
</organism>
<proteinExistence type="predicted"/>
<dbReference type="InterPro" id="IPR046878">
    <property type="entry name" value="Big_14"/>
</dbReference>
<evidence type="ECO:0000259" key="1">
    <source>
        <dbReference type="Pfam" id="PF20251"/>
    </source>
</evidence>
<dbReference type="Proteomes" id="UP001196342">
    <property type="component" value="Unassembled WGS sequence"/>
</dbReference>
<dbReference type="PROSITE" id="PS51257">
    <property type="entry name" value="PROKAR_LIPOPROTEIN"/>
    <property type="match status" value="1"/>
</dbReference>
<protein>
    <recommendedName>
        <fullName evidence="1">Bacterial Ig-like domain-containing protein</fullName>
    </recommendedName>
</protein>